<comment type="caution">
    <text evidence="9">The sequence shown here is derived from an EMBL/GenBank/DDBJ whole genome shotgun (WGS) entry which is preliminary data.</text>
</comment>
<dbReference type="GO" id="GO:0005886">
    <property type="term" value="C:plasma membrane"/>
    <property type="evidence" value="ECO:0007669"/>
    <property type="project" value="UniProtKB-SubCell"/>
</dbReference>
<feature type="transmembrane region" description="Helical" evidence="8">
    <location>
        <begin position="161"/>
        <end position="188"/>
    </location>
</feature>
<organism evidence="9 10">
    <name type="scientific">Fusobacterium animalis ATCC 51191</name>
    <dbReference type="NCBI Taxonomy" id="997347"/>
    <lineage>
        <taxon>Bacteria</taxon>
        <taxon>Fusobacteriati</taxon>
        <taxon>Fusobacteriota</taxon>
        <taxon>Fusobacteriia</taxon>
        <taxon>Fusobacteriales</taxon>
        <taxon>Fusobacteriaceae</taxon>
        <taxon>Fusobacterium</taxon>
    </lineage>
</organism>
<dbReference type="PANTHER" id="PTHR30472">
    <property type="entry name" value="FERRIC ENTEROBACTIN TRANSPORT SYSTEM PERMEASE PROTEIN"/>
    <property type="match status" value="1"/>
</dbReference>
<dbReference type="PANTHER" id="PTHR30472:SF18">
    <property type="entry name" value="IRON(III) DICITRATE ABC TRANSPORTER,PERMEASE PROTEIN"/>
    <property type="match status" value="1"/>
</dbReference>
<evidence type="ECO:0000256" key="8">
    <source>
        <dbReference type="SAM" id="Phobius"/>
    </source>
</evidence>
<dbReference type="Pfam" id="PF01032">
    <property type="entry name" value="FecCD"/>
    <property type="match status" value="1"/>
</dbReference>
<dbReference type="InterPro" id="IPR037294">
    <property type="entry name" value="ABC_BtuC-like"/>
</dbReference>
<dbReference type="Proteomes" id="UP000005392">
    <property type="component" value="Unassembled WGS sequence"/>
</dbReference>
<keyword evidence="10" id="KW-1185">Reference proteome</keyword>
<dbReference type="GO" id="GO:0022857">
    <property type="term" value="F:transmembrane transporter activity"/>
    <property type="evidence" value="ECO:0007669"/>
    <property type="project" value="InterPro"/>
</dbReference>
<feature type="transmembrane region" description="Helical" evidence="8">
    <location>
        <begin position="200"/>
        <end position="217"/>
    </location>
</feature>
<protein>
    <submittedName>
        <fullName evidence="9">Iron(III) ABC superfamily ATP binding cassette transporter, membrane protein</fullName>
    </submittedName>
</protein>
<keyword evidence="5 8" id="KW-0812">Transmembrane</keyword>
<dbReference type="AlphaFoldDB" id="F9ENL0"/>
<evidence type="ECO:0000256" key="1">
    <source>
        <dbReference type="ARBA" id="ARBA00004651"/>
    </source>
</evidence>
<dbReference type="CDD" id="cd06550">
    <property type="entry name" value="TM_ABC_iron-siderophores_like"/>
    <property type="match status" value="1"/>
</dbReference>
<comment type="subcellular location">
    <subcellularLocation>
        <location evidence="1">Cell membrane</location>
        <topology evidence="1">Multi-pass membrane protein</topology>
    </subcellularLocation>
</comment>
<evidence type="ECO:0000256" key="6">
    <source>
        <dbReference type="ARBA" id="ARBA00022989"/>
    </source>
</evidence>
<proteinExistence type="inferred from homology"/>
<evidence type="ECO:0000256" key="2">
    <source>
        <dbReference type="ARBA" id="ARBA00007935"/>
    </source>
</evidence>
<evidence type="ECO:0000256" key="7">
    <source>
        <dbReference type="ARBA" id="ARBA00023136"/>
    </source>
</evidence>
<reference evidence="9 10" key="1">
    <citation type="submission" date="2011-05" db="EMBL/GenBank/DDBJ databases">
        <authorList>
            <person name="Muzny D."/>
            <person name="Qin X."/>
            <person name="Deng J."/>
            <person name="Jiang H."/>
            <person name="Liu Y."/>
            <person name="Qu J."/>
            <person name="Song X.-Z."/>
            <person name="Zhang L."/>
            <person name="Thornton R."/>
            <person name="Coyle M."/>
            <person name="Francisco L."/>
            <person name="Jackson L."/>
            <person name="Javaid M."/>
            <person name="Korchina V."/>
            <person name="Kovar C."/>
            <person name="Mata R."/>
            <person name="Mathew T."/>
            <person name="Ngo R."/>
            <person name="Nguyen L."/>
            <person name="Nguyen N."/>
            <person name="Okwuonu G."/>
            <person name="Ongeri F."/>
            <person name="Pham C."/>
            <person name="Simmons D."/>
            <person name="Wilczek-Boney K."/>
            <person name="Hale W."/>
            <person name="Jakkamsetti A."/>
            <person name="Pham P."/>
            <person name="Ruth R."/>
            <person name="San Lucas F."/>
            <person name="Warren J."/>
            <person name="Zhang J."/>
            <person name="Zhao Z."/>
            <person name="Zhou C."/>
            <person name="Zhu D."/>
            <person name="Lee S."/>
            <person name="Bess C."/>
            <person name="Blankenburg K."/>
            <person name="Forbes L."/>
            <person name="Fu Q."/>
            <person name="Gubbala S."/>
            <person name="Hirani K."/>
            <person name="Jayaseelan J.C."/>
            <person name="Lara F."/>
            <person name="Munidasa M."/>
            <person name="Palculict T."/>
            <person name="Patil S."/>
            <person name="Pu L.-L."/>
            <person name="Saada N."/>
            <person name="Tang L."/>
            <person name="Weissenberger G."/>
            <person name="Zhu Y."/>
            <person name="Hemphill L."/>
            <person name="Shang Y."/>
            <person name="Youmans B."/>
            <person name="Ayvaz T."/>
            <person name="Ross M."/>
            <person name="Santibanez J."/>
            <person name="Aqrawi P."/>
            <person name="Gross S."/>
            <person name="Joshi V."/>
            <person name="Fowler G."/>
            <person name="Nazareth L."/>
            <person name="Reid J."/>
            <person name="Worley K."/>
            <person name="Petrosino J."/>
            <person name="Highlander S."/>
            <person name="Gibbs R."/>
        </authorList>
    </citation>
    <scope>NUCLEOTIDE SEQUENCE [LARGE SCALE GENOMIC DNA]</scope>
    <source>
        <strain evidence="9 10">ATCC 51191</strain>
    </source>
</reference>
<accession>F9ENL0</accession>
<keyword evidence="4" id="KW-1003">Cell membrane</keyword>
<evidence type="ECO:0000256" key="3">
    <source>
        <dbReference type="ARBA" id="ARBA00022448"/>
    </source>
</evidence>
<comment type="similarity">
    <text evidence="2">Belongs to the binding-protein-dependent transport system permease family. FecCD subfamily.</text>
</comment>
<sequence>MQAITENKMSSPFTTGISSAASMGAALSILFFTGKYVYFDLITIFFAFSFGIICSLLVYDISNVKGMNKSTLILTGIAFNYLFSSGNAALQFIANEDVLSSIVNWTFGNLSGVSWNKILILFLILLIFFPYFFINRYSYNLLLTGEDSATSLGVDVKKFRFLSGIIVTLITSAVVSFIGIIAFVGIIAPHISRMLIGDDHKYSIILSGIIGAFLVVFSDYIGRNLLSPIIIPIGIVISFVGIPIFIYLIINSKRG</sequence>
<keyword evidence="6 8" id="KW-1133">Transmembrane helix</keyword>
<gene>
    <name evidence="9" type="primary">fecD</name>
    <name evidence="9" type="ORF">HMPREF9094_1515</name>
</gene>
<dbReference type="EMBL" id="AFQD01000251">
    <property type="protein sequence ID" value="EGQ79464.1"/>
    <property type="molecule type" value="Genomic_DNA"/>
</dbReference>
<evidence type="ECO:0000313" key="9">
    <source>
        <dbReference type="EMBL" id="EGQ79464.1"/>
    </source>
</evidence>
<dbReference type="Gene3D" id="1.10.3470.10">
    <property type="entry name" value="ABC transporter involved in vitamin B12 uptake, BtuC"/>
    <property type="match status" value="1"/>
</dbReference>
<feature type="transmembrane region" description="Helical" evidence="8">
    <location>
        <begin position="71"/>
        <end position="94"/>
    </location>
</feature>
<evidence type="ECO:0000256" key="5">
    <source>
        <dbReference type="ARBA" id="ARBA00022692"/>
    </source>
</evidence>
<feature type="transmembrane region" description="Helical" evidence="8">
    <location>
        <begin position="38"/>
        <end position="59"/>
    </location>
</feature>
<evidence type="ECO:0000256" key="4">
    <source>
        <dbReference type="ARBA" id="ARBA00022475"/>
    </source>
</evidence>
<dbReference type="InterPro" id="IPR000522">
    <property type="entry name" value="ABC_transptr_permease_BtuC"/>
</dbReference>
<keyword evidence="7 8" id="KW-0472">Membrane</keyword>
<dbReference type="STRING" id="76859.RN98_03480"/>
<feature type="transmembrane region" description="Helical" evidence="8">
    <location>
        <begin position="12"/>
        <end position="32"/>
    </location>
</feature>
<dbReference type="GO" id="GO:0033214">
    <property type="term" value="P:siderophore-iron import into cell"/>
    <property type="evidence" value="ECO:0007669"/>
    <property type="project" value="TreeGrafter"/>
</dbReference>
<feature type="transmembrane region" description="Helical" evidence="8">
    <location>
        <begin position="114"/>
        <end position="134"/>
    </location>
</feature>
<feature type="transmembrane region" description="Helical" evidence="8">
    <location>
        <begin position="229"/>
        <end position="250"/>
    </location>
</feature>
<dbReference type="PATRIC" id="fig|997347.4.peg.1411"/>
<dbReference type="SUPFAM" id="SSF81345">
    <property type="entry name" value="ABC transporter involved in vitamin B12 uptake, BtuC"/>
    <property type="match status" value="1"/>
</dbReference>
<name>F9ENL0_9FUSO</name>
<dbReference type="HOGENOM" id="CLU_013016_0_0_0"/>
<keyword evidence="3" id="KW-0813">Transport</keyword>
<evidence type="ECO:0000313" key="10">
    <source>
        <dbReference type="Proteomes" id="UP000005392"/>
    </source>
</evidence>